<dbReference type="PANTHER" id="PTHR22969:SF15">
    <property type="entry name" value="FI05319P"/>
    <property type="match status" value="1"/>
</dbReference>
<evidence type="ECO:0000256" key="6">
    <source>
        <dbReference type="ARBA" id="ARBA00022777"/>
    </source>
</evidence>
<evidence type="ECO:0000313" key="11">
    <source>
        <dbReference type="EMBL" id="CAH1393934.1"/>
    </source>
</evidence>
<evidence type="ECO:0000256" key="7">
    <source>
        <dbReference type="ARBA" id="ARBA00022840"/>
    </source>
</evidence>
<dbReference type="InterPro" id="IPR041309">
    <property type="entry name" value="TBK1_CC1"/>
</dbReference>
<keyword evidence="7 8" id="KW-0067">ATP-binding</keyword>
<dbReference type="Gene3D" id="3.30.200.20">
    <property type="entry name" value="Phosphorylase Kinase, domain 1"/>
    <property type="match status" value="1"/>
</dbReference>
<dbReference type="Gene3D" id="3.10.20.90">
    <property type="entry name" value="Phosphatidylinositol 3-kinase Catalytic Subunit, Chain A, domain 1"/>
    <property type="match status" value="1"/>
</dbReference>
<dbReference type="Pfam" id="PF18394">
    <property type="entry name" value="TBK1_CCD1"/>
    <property type="match status" value="1"/>
</dbReference>
<evidence type="ECO:0000256" key="1">
    <source>
        <dbReference type="ARBA" id="ARBA00004496"/>
    </source>
</evidence>
<evidence type="ECO:0000256" key="8">
    <source>
        <dbReference type="PROSITE-ProRule" id="PRU10141"/>
    </source>
</evidence>
<protein>
    <submittedName>
        <fullName evidence="11">Uncharacterized protein</fullName>
    </submittedName>
</protein>
<dbReference type="OrthoDB" id="10013850at2759"/>
<dbReference type="Gene3D" id="1.10.510.10">
    <property type="entry name" value="Transferase(Phosphotransferase) domain 1"/>
    <property type="match status" value="1"/>
</dbReference>
<sequence>MSFLRGSTNYVWCTTSVLGKGATGAVYQGVNKHNGEPVAVKTFNQLSHMRPHDVQIREFEVLKKVKHENIVKLLAIEEEQDGRGKVIVMELCTGGSLFNILDDPENTYGLQEDEFLLVLEHLSAGMKHLRDNNLVHRDLKPGNIMKFISDDGSTVYKLTDFGAARELEEDQQFMSLYGTEEYLHPDMYERAVLRKPVGKKFGATVDLWSIGVTLYHVATGNLPFRPYGGRRNKETMYYITTKKASGVISGTQSSENGPIDWCRSLPKGCQLSFGLKKYITPLLAGLLEVDTQKIWSFEKFFTEVTNILSRKRIHVFHIHKMQNIKIYFDPGEKILDFKEQICEQTEVLPANQILLYDNKHLCDVITEETLGIDYPCTSDEVPIILFSNENNNVVIAIDNDLPKLPTFPNSPNVENDASIAKNICSISHACRRRIDKLSLCSKLTNDSVSMFTYIVKQELLQVFLKSNRLLELARYVEKTTDIVMRSQQIIHNLLGIKSSNSVDWKAELEGGINQELVSGLNIAIKQLHSRFYTQDTLSKEWEKNSAGCRCCWKSKAPQRANTCVQRLRDSWQHMIRDRATRSLTYNDEQFHVLERMKMDVMGTNLIKNLLEQEVVLSIIQTADCLADWYKMAQTIYLQGKILDKDVDNSKKSLEKFFLRMEESDKIFYDEGNNIGITRPLVQHEGRIIRGQDVRSFKTKICEIHCAQEEIDSLIKENSQIIDMFQSIADKISH</sequence>
<dbReference type="PROSITE" id="PS50011">
    <property type="entry name" value="PROTEIN_KINASE_DOM"/>
    <property type="match status" value="1"/>
</dbReference>
<keyword evidence="6" id="KW-0418">Kinase</keyword>
<dbReference type="CDD" id="cd12219">
    <property type="entry name" value="Ubl_TBK1_like"/>
    <property type="match status" value="1"/>
</dbReference>
<dbReference type="AlphaFoldDB" id="A0A9P0EFD6"/>
<keyword evidence="5 8" id="KW-0547">Nucleotide-binding</keyword>
<keyword evidence="2" id="KW-0963">Cytoplasm</keyword>
<feature type="binding site" evidence="8">
    <location>
        <position position="41"/>
    </location>
    <ligand>
        <name>ATP</name>
        <dbReference type="ChEBI" id="CHEBI:30616"/>
    </ligand>
</feature>
<gene>
    <name evidence="11" type="ORF">NEZAVI_LOCUS4536</name>
</gene>
<dbReference type="InterPro" id="IPR017441">
    <property type="entry name" value="Protein_kinase_ATP_BS"/>
</dbReference>
<feature type="domain" description="Protein kinase" evidence="9">
    <location>
        <begin position="12"/>
        <end position="317"/>
    </location>
</feature>
<evidence type="ECO:0000256" key="4">
    <source>
        <dbReference type="ARBA" id="ARBA00022679"/>
    </source>
</evidence>
<evidence type="ECO:0000259" key="10">
    <source>
        <dbReference type="PROSITE" id="PS50053"/>
    </source>
</evidence>
<proteinExistence type="predicted"/>
<evidence type="ECO:0000256" key="3">
    <source>
        <dbReference type="ARBA" id="ARBA00022527"/>
    </source>
</evidence>
<dbReference type="GO" id="GO:0005524">
    <property type="term" value="F:ATP binding"/>
    <property type="evidence" value="ECO:0007669"/>
    <property type="project" value="UniProtKB-UniRule"/>
</dbReference>
<dbReference type="Pfam" id="PF00069">
    <property type="entry name" value="Pkinase"/>
    <property type="match status" value="1"/>
</dbReference>
<evidence type="ECO:0000313" key="12">
    <source>
        <dbReference type="Proteomes" id="UP001152798"/>
    </source>
</evidence>
<comment type="subcellular location">
    <subcellularLocation>
        <location evidence="1">Cytoplasm</location>
    </subcellularLocation>
</comment>
<feature type="domain" description="Ubiquitin-like" evidence="10">
    <location>
        <begin position="311"/>
        <end position="373"/>
    </location>
</feature>
<dbReference type="GO" id="GO:0004674">
    <property type="term" value="F:protein serine/threonine kinase activity"/>
    <property type="evidence" value="ECO:0007669"/>
    <property type="project" value="UniProtKB-KW"/>
</dbReference>
<dbReference type="PROSITE" id="PS50053">
    <property type="entry name" value="UBIQUITIN_2"/>
    <property type="match status" value="1"/>
</dbReference>
<accession>A0A9P0EFD6</accession>
<evidence type="ECO:0000259" key="9">
    <source>
        <dbReference type="PROSITE" id="PS50011"/>
    </source>
</evidence>
<dbReference type="InterPro" id="IPR029071">
    <property type="entry name" value="Ubiquitin-like_domsf"/>
</dbReference>
<dbReference type="GO" id="GO:0045089">
    <property type="term" value="P:positive regulation of innate immune response"/>
    <property type="evidence" value="ECO:0007669"/>
    <property type="project" value="UniProtKB-ARBA"/>
</dbReference>
<dbReference type="PROSITE" id="PS00107">
    <property type="entry name" value="PROTEIN_KINASE_ATP"/>
    <property type="match status" value="1"/>
</dbReference>
<dbReference type="FunFam" id="3.30.200.20:FF:000106">
    <property type="entry name" value="serine/threonine-protein kinase TBK1 isoform X1"/>
    <property type="match status" value="1"/>
</dbReference>
<keyword evidence="4" id="KW-0808">Transferase</keyword>
<organism evidence="11 12">
    <name type="scientific">Nezara viridula</name>
    <name type="common">Southern green stink bug</name>
    <name type="synonym">Cimex viridulus</name>
    <dbReference type="NCBI Taxonomy" id="85310"/>
    <lineage>
        <taxon>Eukaryota</taxon>
        <taxon>Metazoa</taxon>
        <taxon>Ecdysozoa</taxon>
        <taxon>Arthropoda</taxon>
        <taxon>Hexapoda</taxon>
        <taxon>Insecta</taxon>
        <taxon>Pterygota</taxon>
        <taxon>Neoptera</taxon>
        <taxon>Paraneoptera</taxon>
        <taxon>Hemiptera</taxon>
        <taxon>Heteroptera</taxon>
        <taxon>Panheteroptera</taxon>
        <taxon>Pentatomomorpha</taxon>
        <taxon>Pentatomoidea</taxon>
        <taxon>Pentatomidae</taxon>
        <taxon>Pentatominae</taxon>
        <taxon>Nezara</taxon>
    </lineage>
</organism>
<dbReference type="GO" id="GO:0006950">
    <property type="term" value="P:response to stress"/>
    <property type="evidence" value="ECO:0007669"/>
    <property type="project" value="UniProtKB-ARBA"/>
</dbReference>
<name>A0A9P0EFD6_NEZVI</name>
<dbReference type="Proteomes" id="UP001152798">
    <property type="component" value="Chromosome 2"/>
</dbReference>
<keyword evidence="3" id="KW-0723">Serine/threonine-protein kinase</keyword>
<dbReference type="InterPro" id="IPR041087">
    <property type="entry name" value="TBK1_ULD"/>
</dbReference>
<dbReference type="SUPFAM" id="SSF54236">
    <property type="entry name" value="Ubiquitin-like"/>
    <property type="match status" value="1"/>
</dbReference>
<dbReference type="GO" id="GO:0009967">
    <property type="term" value="P:positive regulation of signal transduction"/>
    <property type="evidence" value="ECO:0007669"/>
    <property type="project" value="UniProtKB-ARBA"/>
</dbReference>
<keyword evidence="12" id="KW-1185">Reference proteome</keyword>
<dbReference type="Pfam" id="PF18396">
    <property type="entry name" value="TBK1_ULD"/>
    <property type="match status" value="1"/>
</dbReference>
<dbReference type="InterPro" id="IPR051180">
    <property type="entry name" value="IKK"/>
</dbReference>
<dbReference type="InterPro" id="IPR000626">
    <property type="entry name" value="Ubiquitin-like_dom"/>
</dbReference>
<dbReference type="FunFam" id="1.10.510.10:FF:000100">
    <property type="entry name" value="inhibitor of nuclear factor kappa-B kinase subunit epsilon"/>
    <property type="match status" value="1"/>
</dbReference>
<dbReference type="SUPFAM" id="SSF56112">
    <property type="entry name" value="Protein kinase-like (PK-like)"/>
    <property type="match status" value="1"/>
</dbReference>
<dbReference type="InterPro" id="IPR011009">
    <property type="entry name" value="Kinase-like_dom_sf"/>
</dbReference>
<dbReference type="GO" id="GO:0005737">
    <property type="term" value="C:cytoplasm"/>
    <property type="evidence" value="ECO:0007669"/>
    <property type="project" value="UniProtKB-SubCell"/>
</dbReference>
<dbReference type="Gene3D" id="1.20.1270.420">
    <property type="match status" value="1"/>
</dbReference>
<dbReference type="PANTHER" id="PTHR22969">
    <property type="entry name" value="IKB KINASE"/>
    <property type="match status" value="1"/>
</dbReference>
<evidence type="ECO:0000256" key="2">
    <source>
        <dbReference type="ARBA" id="ARBA00022490"/>
    </source>
</evidence>
<evidence type="ECO:0000256" key="5">
    <source>
        <dbReference type="ARBA" id="ARBA00022741"/>
    </source>
</evidence>
<dbReference type="GO" id="GO:0010628">
    <property type="term" value="P:positive regulation of gene expression"/>
    <property type="evidence" value="ECO:0007669"/>
    <property type="project" value="UniProtKB-ARBA"/>
</dbReference>
<dbReference type="SMART" id="SM00220">
    <property type="entry name" value="S_TKc"/>
    <property type="match status" value="1"/>
</dbReference>
<dbReference type="EMBL" id="OV725078">
    <property type="protein sequence ID" value="CAH1393934.1"/>
    <property type="molecule type" value="Genomic_DNA"/>
</dbReference>
<reference evidence="11" key="1">
    <citation type="submission" date="2022-01" db="EMBL/GenBank/DDBJ databases">
        <authorList>
            <person name="King R."/>
        </authorList>
    </citation>
    <scope>NUCLEOTIDE SEQUENCE</scope>
</reference>
<dbReference type="InterPro" id="IPR000719">
    <property type="entry name" value="Prot_kinase_dom"/>
</dbReference>